<name>A0ABV2AKP0_9EUKA</name>
<evidence type="ECO:0000256" key="3">
    <source>
        <dbReference type="ARBA" id="ARBA00023274"/>
    </source>
</evidence>
<comment type="similarity">
    <text evidence="1">Belongs to the eukaryotic ribosomal protein eL27 family.</text>
</comment>
<evidence type="ECO:0000313" key="4">
    <source>
        <dbReference type="EMBL" id="MES1920236.1"/>
    </source>
</evidence>
<keyword evidence="5" id="KW-1185">Reference proteome</keyword>
<evidence type="ECO:0000313" key="5">
    <source>
        <dbReference type="Proteomes" id="UP001439008"/>
    </source>
</evidence>
<dbReference type="Proteomes" id="UP001439008">
    <property type="component" value="Unassembled WGS sequence"/>
</dbReference>
<reference evidence="4 5" key="1">
    <citation type="journal article" date="2024" name="BMC Biol.">
        <title>Comparative genomics of Ascetosporea gives new insight into the evolutionary basis for animal parasitism in Rhizaria.</title>
        <authorList>
            <person name="Hiltunen Thoren M."/>
            <person name="Onut-Brannstrom I."/>
            <person name="Alfjorden A."/>
            <person name="Peckova H."/>
            <person name="Swords F."/>
            <person name="Hooper C."/>
            <person name="Holzer A.S."/>
            <person name="Bass D."/>
            <person name="Burki F."/>
        </authorList>
    </citation>
    <scope>NUCLEOTIDE SEQUENCE [LARGE SCALE GENOMIC DNA]</scope>
    <source>
        <strain evidence="4">20-A016</strain>
    </source>
</reference>
<sequence>MGKLNRKNKIIILLKGRHAGKKAVIIKSFDEGTTERPFPHCLVAGIERYPRKVTKGMKREDILKKSKVKAFFRYVNVSHVIITRYNVDINLSELTSYDFSDPSARADNRKRIGDLLTKRYLTASAKDKKVSDGNDFLFKKLIF</sequence>
<dbReference type="Pfam" id="PF01777">
    <property type="entry name" value="Ribosomal_L27e"/>
    <property type="match status" value="1"/>
</dbReference>
<gene>
    <name evidence="4" type="ORF">MHBO_001927</name>
</gene>
<keyword evidence="2" id="KW-0689">Ribosomal protein</keyword>
<evidence type="ECO:0008006" key="6">
    <source>
        <dbReference type="Google" id="ProtNLM"/>
    </source>
</evidence>
<dbReference type="InterPro" id="IPR008991">
    <property type="entry name" value="Translation_prot_SH3-like_sf"/>
</dbReference>
<dbReference type="PANTHER" id="PTHR10497">
    <property type="entry name" value="60S RIBOSOMAL PROTEIN L27"/>
    <property type="match status" value="1"/>
</dbReference>
<accession>A0ABV2AKP0</accession>
<evidence type="ECO:0000256" key="2">
    <source>
        <dbReference type="ARBA" id="ARBA00022980"/>
    </source>
</evidence>
<proteinExistence type="inferred from homology"/>
<organism evidence="4 5">
    <name type="scientific">Bonamia ostreae</name>
    <dbReference type="NCBI Taxonomy" id="126728"/>
    <lineage>
        <taxon>Eukaryota</taxon>
        <taxon>Sar</taxon>
        <taxon>Rhizaria</taxon>
        <taxon>Endomyxa</taxon>
        <taxon>Ascetosporea</taxon>
        <taxon>Haplosporida</taxon>
        <taxon>Bonamia</taxon>
    </lineage>
</organism>
<protein>
    <recommendedName>
        <fullName evidence="6">60S ribosomal protein L27</fullName>
    </recommendedName>
</protein>
<dbReference type="EMBL" id="JBDODL010000564">
    <property type="protein sequence ID" value="MES1920236.1"/>
    <property type="molecule type" value="Genomic_DNA"/>
</dbReference>
<evidence type="ECO:0000256" key="1">
    <source>
        <dbReference type="ARBA" id="ARBA00009124"/>
    </source>
</evidence>
<keyword evidence="3" id="KW-0687">Ribonucleoprotein</keyword>
<dbReference type="SUPFAM" id="SSF50104">
    <property type="entry name" value="Translation proteins SH3-like domain"/>
    <property type="match status" value="1"/>
</dbReference>
<dbReference type="InterPro" id="IPR038655">
    <property type="entry name" value="Ribosomal_eL27_sf"/>
</dbReference>
<dbReference type="Gene3D" id="2.30.30.770">
    <property type="match status" value="1"/>
</dbReference>
<dbReference type="InterPro" id="IPR041991">
    <property type="entry name" value="Ribosomal_eL27_KOW"/>
</dbReference>
<comment type="caution">
    <text evidence="4">The sequence shown here is derived from an EMBL/GenBank/DDBJ whole genome shotgun (WGS) entry which is preliminary data.</text>
</comment>
<dbReference type="CDD" id="cd06090">
    <property type="entry name" value="KOW_RPL27"/>
    <property type="match status" value="1"/>
</dbReference>
<dbReference type="InterPro" id="IPR001141">
    <property type="entry name" value="Ribosomal_eL27"/>
</dbReference>